<dbReference type="Pfam" id="PF02878">
    <property type="entry name" value="PGM_PMM_I"/>
    <property type="match status" value="1"/>
</dbReference>
<evidence type="ECO:0000256" key="8">
    <source>
        <dbReference type="ARBA" id="ARBA00022723"/>
    </source>
</evidence>
<dbReference type="Gene3D" id="3.40.120.10">
    <property type="entry name" value="Alpha-D-Glucose-1,6-Bisphosphate, subunit A, domain 3"/>
    <property type="match status" value="3"/>
</dbReference>
<comment type="similarity">
    <text evidence="5 14">Belongs to the phosphohexose mutase family.</text>
</comment>
<proteinExistence type="inferred from homology"/>
<evidence type="ECO:0000256" key="9">
    <source>
        <dbReference type="ARBA" id="ARBA00022842"/>
    </source>
</evidence>
<dbReference type="Pfam" id="PF02880">
    <property type="entry name" value="PGM_PMM_III"/>
    <property type="match status" value="1"/>
</dbReference>
<evidence type="ECO:0000256" key="6">
    <source>
        <dbReference type="ARBA" id="ARBA00012728"/>
    </source>
</evidence>
<protein>
    <recommendedName>
        <fullName evidence="11">Phosphoglucomutase</fullName>
        <ecNumber evidence="6">5.4.2.2</ecNumber>
    </recommendedName>
    <alternativeName>
        <fullName evidence="13">Alpha-phosphoglucomutase</fullName>
    </alternativeName>
    <alternativeName>
        <fullName evidence="12">Glucose phosphomutase</fullName>
    </alternativeName>
</protein>
<dbReference type="InterPro" id="IPR005844">
    <property type="entry name" value="A-D-PHexomutase_a/b/a-I"/>
</dbReference>
<organism evidence="19 20">
    <name type="scientific">Candidatus Syntrophonatronum acetioxidans</name>
    <dbReference type="NCBI Taxonomy" id="1795816"/>
    <lineage>
        <taxon>Bacteria</taxon>
        <taxon>Bacillati</taxon>
        <taxon>Bacillota</taxon>
        <taxon>Clostridia</taxon>
        <taxon>Eubacteriales</taxon>
        <taxon>Syntrophomonadaceae</taxon>
        <taxon>Candidatus Syntrophonatronum</taxon>
    </lineage>
</organism>
<feature type="domain" description="Alpha-D-phosphohexomutase alpha/beta/alpha" evidence="18">
    <location>
        <begin position="270"/>
        <end position="381"/>
    </location>
</feature>
<feature type="domain" description="Alpha-D-phosphohexomutase C-terminal" evidence="15">
    <location>
        <begin position="417"/>
        <end position="469"/>
    </location>
</feature>
<dbReference type="GO" id="GO:0004614">
    <property type="term" value="F:phosphoglucomutase activity"/>
    <property type="evidence" value="ECO:0007669"/>
    <property type="project" value="UniProtKB-EC"/>
</dbReference>
<evidence type="ECO:0000256" key="13">
    <source>
        <dbReference type="ARBA" id="ARBA00041467"/>
    </source>
</evidence>
<dbReference type="CDD" id="cd05800">
    <property type="entry name" value="PGM_like2"/>
    <property type="match status" value="1"/>
</dbReference>
<dbReference type="InterPro" id="IPR036900">
    <property type="entry name" value="A-D-PHexomutase_C_sf"/>
</dbReference>
<comment type="cofactor">
    <cofactor evidence="2">
        <name>Mg(2+)</name>
        <dbReference type="ChEBI" id="CHEBI:18420"/>
    </cofactor>
</comment>
<comment type="catalytic activity">
    <reaction evidence="1">
        <text>alpha-D-glucose 1-phosphate = alpha-D-glucose 6-phosphate</text>
        <dbReference type="Rhea" id="RHEA:23536"/>
        <dbReference type="ChEBI" id="CHEBI:58225"/>
        <dbReference type="ChEBI" id="CHEBI:58601"/>
        <dbReference type="EC" id="5.4.2.2"/>
    </reaction>
</comment>
<dbReference type="InterPro" id="IPR016055">
    <property type="entry name" value="A-D-PHexomutase_a/b/a-I/II/III"/>
</dbReference>
<dbReference type="AlphaFoldDB" id="A0A424YEV1"/>
<dbReference type="PRINTS" id="PR00509">
    <property type="entry name" value="PGMPMM"/>
</dbReference>
<gene>
    <name evidence="19" type="ORF">D5R97_05095</name>
</gene>
<keyword evidence="7" id="KW-0597">Phosphoprotein</keyword>
<keyword evidence="8 14" id="KW-0479">Metal-binding</keyword>
<comment type="caution">
    <text evidence="19">The sequence shown here is derived from an EMBL/GenBank/DDBJ whole genome shotgun (WGS) entry which is preliminary data.</text>
</comment>
<keyword evidence="10" id="KW-0413">Isomerase</keyword>
<dbReference type="InterPro" id="IPR005846">
    <property type="entry name" value="A-D-PHexomutase_a/b/a-III"/>
</dbReference>
<dbReference type="InterPro" id="IPR016066">
    <property type="entry name" value="A-D-PHexomutase_CS"/>
</dbReference>
<sequence>MSEIKFGTDGWRAVIADKFTFANVRVVSQAIADYIKEEGMDKQGIVVGFDPRFLSEEFAVAVAEVMAGNWIQVFQTPHPTPTPAVAFSVRAKETAGAVMLTASHNPPRYHGIKFIPHYAGPATPHITDKIMDNVNKIKETGDIEIRDWKEGKDSGLIKNYNPQNSYLQHLQSLVNTDAIRRSGLKIIVDPMHGAGIGYLEKLLTSLGCTVSNINSTRDPYFGNLLPDPTQDNLASLQFKVREQEADIGLALDGDGDRLGIIDSRGNFFSPNQILFLLLKHLIKTRNWEGLVVRTVATTHMLDRIGREHDVEVEETPVGFKYIGELMMKKGAFFGGEESGGLSIKGHVPEKDGILGCLLFLEMMAMEGKAPMEIMENIYNEYGRLESRRLDIECSQEKKEKVLKKLEAFDPYSLRGKKVLTANLRDGWKFLLEDESWCLIRASGTEPVFRIYAEASSEEEVLAIQKEVRESLGL</sequence>
<evidence type="ECO:0000256" key="5">
    <source>
        <dbReference type="ARBA" id="ARBA00010231"/>
    </source>
</evidence>
<evidence type="ECO:0000256" key="7">
    <source>
        <dbReference type="ARBA" id="ARBA00022553"/>
    </source>
</evidence>
<comment type="pathway">
    <text evidence="4">Lipid metabolism.</text>
</comment>
<dbReference type="PANTHER" id="PTHR45745:SF1">
    <property type="entry name" value="PHOSPHOGLUCOMUTASE 2B-RELATED"/>
    <property type="match status" value="1"/>
</dbReference>
<feature type="domain" description="Alpha-D-phosphohexomutase alpha/beta/alpha" evidence="16">
    <location>
        <begin position="4"/>
        <end position="139"/>
    </location>
</feature>
<evidence type="ECO:0000256" key="4">
    <source>
        <dbReference type="ARBA" id="ARBA00005189"/>
    </source>
</evidence>
<evidence type="ECO:0000256" key="11">
    <source>
        <dbReference type="ARBA" id="ARBA00039995"/>
    </source>
</evidence>
<feature type="domain" description="Alpha-D-phosphohexomutase alpha/beta/alpha" evidence="17">
    <location>
        <begin position="165"/>
        <end position="265"/>
    </location>
</feature>
<dbReference type="InterPro" id="IPR005841">
    <property type="entry name" value="Alpha-D-phosphohexomutase_SF"/>
</dbReference>
<dbReference type="GO" id="GO:0008973">
    <property type="term" value="F:phosphopentomutase activity"/>
    <property type="evidence" value="ECO:0007669"/>
    <property type="project" value="TreeGrafter"/>
</dbReference>
<dbReference type="GO" id="GO:0000287">
    <property type="term" value="F:magnesium ion binding"/>
    <property type="evidence" value="ECO:0007669"/>
    <property type="project" value="InterPro"/>
</dbReference>
<evidence type="ECO:0000259" key="17">
    <source>
        <dbReference type="Pfam" id="PF02879"/>
    </source>
</evidence>
<comment type="pathway">
    <text evidence="3">Glycolipid metabolism; diglucosyl-diacylglycerol biosynthesis.</text>
</comment>
<dbReference type="Pfam" id="PF00408">
    <property type="entry name" value="PGM_PMM_IV"/>
    <property type="match status" value="1"/>
</dbReference>
<keyword evidence="9 14" id="KW-0460">Magnesium</keyword>
<evidence type="ECO:0000313" key="19">
    <source>
        <dbReference type="EMBL" id="RQD76116.1"/>
    </source>
</evidence>
<accession>A0A424YEV1</accession>
<dbReference type="InterPro" id="IPR005845">
    <property type="entry name" value="A-D-PHexomutase_a/b/a-II"/>
</dbReference>
<evidence type="ECO:0000256" key="14">
    <source>
        <dbReference type="RuleBase" id="RU004326"/>
    </source>
</evidence>
<dbReference type="SUPFAM" id="SSF53738">
    <property type="entry name" value="Phosphoglucomutase, first 3 domains"/>
    <property type="match status" value="2"/>
</dbReference>
<dbReference type="GO" id="GO:0006166">
    <property type="term" value="P:purine ribonucleoside salvage"/>
    <property type="evidence" value="ECO:0007669"/>
    <property type="project" value="TreeGrafter"/>
</dbReference>
<dbReference type="EC" id="5.4.2.2" evidence="6"/>
<evidence type="ECO:0000256" key="2">
    <source>
        <dbReference type="ARBA" id="ARBA00001946"/>
    </source>
</evidence>
<evidence type="ECO:0000256" key="10">
    <source>
        <dbReference type="ARBA" id="ARBA00023235"/>
    </source>
</evidence>
<dbReference type="Gene3D" id="3.30.310.50">
    <property type="entry name" value="Alpha-D-phosphohexomutase, C-terminal domain"/>
    <property type="match status" value="1"/>
</dbReference>
<evidence type="ECO:0000259" key="15">
    <source>
        <dbReference type="Pfam" id="PF00408"/>
    </source>
</evidence>
<dbReference type="EMBL" id="QZAA01000131">
    <property type="protein sequence ID" value="RQD76116.1"/>
    <property type="molecule type" value="Genomic_DNA"/>
</dbReference>
<dbReference type="GO" id="GO:0005975">
    <property type="term" value="P:carbohydrate metabolic process"/>
    <property type="evidence" value="ECO:0007669"/>
    <property type="project" value="InterPro"/>
</dbReference>
<evidence type="ECO:0000259" key="16">
    <source>
        <dbReference type="Pfam" id="PF02878"/>
    </source>
</evidence>
<evidence type="ECO:0000256" key="12">
    <source>
        <dbReference type="ARBA" id="ARBA00041398"/>
    </source>
</evidence>
<dbReference type="InterPro" id="IPR005843">
    <property type="entry name" value="A-D-PHexomutase_C"/>
</dbReference>
<dbReference type="PANTHER" id="PTHR45745">
    <property type="entry name" value="PHOSPHOMANNOMUTASE 45A"/>
    <property type="match status" value="1"/>
</dbReference>
<evidence type="ECO:0000313" key="20">
    <source>
        <dbReference type="Proteomes" id="UP000285138"/>
    </source>
</evidence>
<dbReference type="Pfam" id="PF02879">
    <property type="entry name" value="PGM_PMM_II"/>
    <property type="match status" value="1"/>
</dbReference>
<evidence type="ECO:0000256" key="3">
    <source>
        <dbReference type="ARBA" id="ARBA00005164"/>
    </source>
</evidence>
<name>A0A424YEV1_9FIRM</name>
<reference evidence="19 20" key="1">
    <citation type="submission" date="2018-08" db="EMBL/GenBank/DDBJ databases">
        <title>The metabolism and importance of syntrophic acetate oxidation coupled to methane or sulfide production in haloalkaline environments.</title>
        <authorList>
            <person name="Timmers P.H.A."/>
            <person name="Vavourakis C.D."/>
            <person name="Sorokin D.Y."/>
            <person name="Sinninghe Damste J.S."/>
            <person name="Muyzer G."/>
            <person name="Stams A.J.M."/>
            <person name="Plugge C.M."/>
        </authorList>
    </citation>
    <scope>NUCLEOTIDE SEQUENCE [LARGE SCALE GENOMIC DNA]</scope>
    <source>
        <strain evidence="19">MSAO_Bac1</strain>
    </source>
</reference>
<evidence type="ECO:0000256" key="1">
    <source>
        <dbReference type="ARBA" id="ARBA00000443"/>
    </source>
</evidence>
<dbReference type="PROSITE" id="PS00710">
    <property type="entry name" value="PGM_PMM"/>
    <property type="match status" value="1"/>
</dbReference>
<dbReference type="Proteomes" id="UP000285138">
    <property type="component" value="Unassembled WGS sequence"/>
</dbReference>
<evidence type="ECO:0000259" key="18">
    <source>
        <dbReference type="Pfam" id="PF02880"/>
    </source>
</evidence>
<dbReference type="SUPFAM" id="SSF55957">
    <property type="entry name" value="Phosphoglucomutase, C-terminal domain"/>
    <property type="match status" value="1"/>
</dbReference>